<evidence type="ECO:0000313" key="2">
    <source>
        <dbReference type="Proteomes" id="UP000050360"/>
    </source>
</evidence>
<organism evidence="1 2">
    <name type="scientific">Candidatus Methanoperedens nitratireducens</name>
    <dbReference type="NCBI Taxonomy" id="1392998"/>
    <lineage>
        <taxon>Archaea</taxon>
        <taxon>Methanobacteriati</taxon>
        <taxon>Methanobacteriota</taxon>
        <taxon>Stenosarchaea group</taxon>
        <taxon>Methanomicrobia</taxon>
        <taxon>Methanosarcinales</taxon>
        <taxon>ANME-2 cluster</taxon>
        <taxon>Candidatus Methanoperedentaceae</taxon>
        <taxon>Candidatus Methanoperedens</taxon>
    </lineage>
</organism>
<accession>A0A0N8KQR9</accession>
<proteinExistence type="predicted"/>
<dbReference type="Proteomes" id="UP000050360">
    <property type="component" value="Unassembled WGS sequence"/>
</dbReference>
<comment type="caution">
    <text evidence="1">The sequence shown here is derived from an EMBL/GenBank/DDBJ whole genome shotgun (WGS) entry which is preliminary data.</text>
</comment>
<evidence type="ECO:0000313" key="1">
    <source>
        <dbReference type="EMBL" id="KPQ42906.1"/>
    </source>
</evidence>
<name>A0A0N8KQR9_9EURY</name>
<protein>
    <submittedName>
        <fullName evidence="1">Uncharacterized protein</fullName>
    </submittedName>
</protein>
<sequence>MTRKKLIIGVIVLIAVVLIIKEVVPNYPYFMVGAPLGVFGINNMDSTNHSVNVQVFDTNNKFLLNKTYELGHSKPGQWVPEQFIQYPENGWESVHDKDRLFPKGNYTFIVTLDNNSAQTFQEELDTWRAADIVIDNNGNLSVGAVVS</sequence>
<dbReference type="EMBL" id="LKCM01000197">
    <property type="protein sequence ID" value="KPQ42906.1"/>
    <property type="molecule type" value="Genomic_DNA"/>
</dbReference>
<reference evidence="1 2" key="1">
    <citation type="submission" date="2015-09" db="EMBL/GenBank/DDBJ databases">
        <title>A metagenomics-based metabolic model of nitrate-dependent anaerobic oxidation of methane by Methanoperedens-like archaea.</title>
        <authorList>
            <person name="Arshad A."/>
            <person name="Speth D.R."/>
            <person name="De Graaf R.M."/>
            <person name="Op Den Camp H.J."/>
            <person name="Jetten M.S."/>
            <person name="Welte C.U."/>
        </authorList>
    </citation>
    <scope>NUCLEOTIDE SEQUENCE [LARGE SCALE GENOMIC DNA]</scope>
</reference>
<dbReference type="AlphaFoldDB" id="A0A0N8KQR9"/>
<gene>
    <name evidence="1" type="ORF">MPEBLZ_02533</name>
</gene>